<dbReference type="Gene3D" id="4.10.60.10">
    <property type="entry name" value="Zinc finger, CCHC-type"/>
    <property type="match status" value="1"/>
</dbReference>
<dbReference type="InterPro" id="IPR036875">
    <property type="entry name" value="Znf_CCHC_sf"/>
</dbReference>
<keyword evidence="1" id="KW-0863">Zinc-finger</keyword>
<gene>
    <name evidence="4" type="ORF">DCAR_007837</name>
</gene>
<keyword evidence="1" id="KW-0862">Zinc</keyword>
<dbReference type="SUPFAM" id="SSF57756">
    <property type="entry name" value="Retrovirus zinc finger-like domains"/>
    <property type="match status" value="1"/>
</dbReference>
<name>A0A166EUM0_DAUCS</name>
<dbReference type="GO" id="GO:0008270">
    <property type="term" value="F:zinc ion binding"/>
    <property type="evidence" value="ECO:0007669"/>
    <property type="project" value="UniProtKB-KW"/>
</dbReference>
<feature type="domain" description="CCHC-type" evidence="3">
    <location>
        <begin position="37"/>
        <end position="52"/>
    </location>
</feature>
<evidence type="ECO:0000256" key="1">
    <source>
        <dbReference type="PROSITE-ProRule" id="PRU00047"/>
    </source>
</evidence>
<dbReference type="Gramene" id="KZN07000">
    <property type="protein sequence ID" value="KZN07000"/>
    <property type="gene ID" value="DCAR_007837"/>
</dbReference>
<reference evidence="4" key="1">
    <citation type="journal article" date="2016" name="Nat. Genet.">
        <title>A high-quality carrot genome assembly provides new insights into carotenoid accumulation and asterid genome evolution.</title>
        <authorList>
            <person name="Iorizzo M."/>
            <person name="Ellison S."/>
            <person name="Senalik D."/>
            <person name="Zeng P."/>
            <person name="Satapoomin P."/>
            <person name="Huang J."/>
            <person name="Bowman M."/>
            <person name="Iovene M."/>
            <person name="Sanseverino W."/>
            <person name="Cavagnaro P."/>
            <person name="Yildiz M."/>
            <person name="Macko-Podgorni A."/>
            <person name="Moranska E."/>
            <person name="Grzebelus E."/>
            <person name="Grzebelus D."/>
            <person name="Ashrafi H."/>
            <person name="Zheng Z."/>
            <person name="Cheng S."/>
            <person name="Spooner D."/>
            <person name="Van Deynze A."/>
            <person name="Simon P."/>
        </authorList>
    </citation>
    <scope>NUCLEOTIDE SEQUENCE [LARGE SCALE GENOMIC DNA]</scope>
    <source>
        <tissue evidence="4">Leaf</tissue>
    </source>
</reference>
<evidence type="ECO:0000259" key="3">
    <source>
        <dbReference type="PROSITE" id="PS50158"/>
    </source>
</evidence>
<comment type="caution">
    <text evidence="4">The sequence shown here is derived from an EMBL/GenBank/DDBJ whole genome shotgun (WGS) entry which is preliminary data.</text>
</comment>
<feature type="compositionally biased region" description="Basic and acidic residues" evidence="2">
    <location>
        <begin position="15"/>
        <end position="25"/>
    </location>
</feature>
<dbReference type="GO" id="GO:0003676">
    <property type="term" value="F:nucleic acid binding"/>
    <property type="evidence" value="ECO:0007669"/>
    <property type="project" value="InterPro"/>
</dbReference>
<keyword evidence="1" id="KW-0479">Metal-binding</keyword>
<accession>A0A166EUM0</accession>
<organism evidence="4">
    <name type="scientific">Daucus carota subsp. sativus</name>
    <name type="common">Carrot</name>
    <dbReference type="NCBI Taxonomy" id="79200"/>
    <lineage>
        <taxon>Eukaryota</taxon>
        <taxon>Viridiplantae</taxon>
        <taxon>Streptophyta</taxon>
        <taxon>Embryophyta</taxon>
        <taxon>Tracheophyta</taxon>
        <taxon>Spermatophyta</taxon>
        <taxon>Magnoliopsida</taxon>
        <taxon>eudicotyledons</taxon>
        <taxon>Gunneridae</taxon>
        <taxon>Pentapetalae</taxon>
        <taxon>asterids</taxon>
        <taxon>campanulids</taxon>
        <taxon>Apiales</taxon>
        <taxon>Apiaceae</taxon>
        <taxon>Apioideae</taxon>
        <taxon>Scandiceae</taxon>
        <taxon>Daucinae</taxon>
        <taxon>Daucus</taxon>
        <taxon>Daucus sect. Daucus</taxon>
    </lineage>
</organism>
<dbReference type="InterPro" id="IPR001878">
    <property type="entry name" value="Znf_CCHC"/>
</dbReference>
<evidence type="ECO:0000313" key="4">
    <source>
        <dbReference type="EMBL" id="KZN07000.1"/>
    </source>
</evidence>
<dbReference type="AlphaFoldDB" id="A0A166EUM0"/>
<feature type="region of interest" description="Disordered" evidence="2">
    <location>
        <begin position="42"/>
        <end position="66"/>
    </location>
</feature>
<feature type="compositionally biased region" description="Polar residues" evidence="2">
    <location>
        <begin position="42"/>
        <end position="60"/>
    </location>
</feature>
<evidence type="ECO:0000256" key="2">
    <source>
        <dbReference type="SAM" id="MobiDB-lite"/>
    </source>
</evidence>
<feature type="region of interest" description="Disordered" evidence="2">
    <location>
        <begin position="1"/>
        <end position="25"/>
    </location>
</feature>
<sequence>MPMFTNLEKAPNIQKSDEATKAAAEGREINVGKSKVKCKNCNQEGHNSRTCKVQKAPTNRSRSETYERECLGTKLVGQKRHHNQTTLKN</sequence>
<dbReference type="PROSITE" id="PS50158">
    <property type="entry name" value="ZF_CCHC"/>
    <property type="match status" value="1"/>
</dbReference>
<protein>
    <recommendedName>
        <fullName evidence="3">CCHC-type domain-containing protein</fullName>
    </recommendedName>
</protein>
<dbReference type="EMBL" id="LNRQ01000002">
    <property type="protein sequence ID" value="KZN07000.1"/>
    <property type="molecule type" value="Genomic_DNA"/>
</dbReference>
<proteinExistence type="predicted"/>